<organism evidence="1 2">
    <name type="scientific">Phytophthora pseudosyringae</name>
    <dbReference type="NCBI Taxonomy" id="221518"/>
    <lineage>
        <taxon>Eukaryota</taxon>
        <taxon>Sar</taxon>
        <taxon>Stramenopiles</taxon>
        <taxon>Oomycota</taxon>
        <taxon>Peronosporomycetes</taxon>
        <taxon>Peronosporales</taxon>
        <taxon>Peronosporaceae</taxon>
        <taxon>Phytophthora</taxon>
    </lineage>
</organism>
<proteinExistence type="predicted"/>
<evidence type="ECO:0000313" key="2">
    <source>
        <dbReference type="Proteomes" id="UP000694044"/>
    </source>
</evidence>
<dbReference type="Proteomes" id="UP000694044">
    <property type="component" value="Unassembled WGS sequence"/>
</dbReference>
<comment type="caution">
    <text evidence="1">The sequence shown here is derived from an EMBL/GenBank/DDBJ whole genome shotgun (WGS) entry which is preliminary data.</text>
</comment>
<evidence type="ECO:0000313" key="1">
    <source>
        <dbReference type="EMBL" id="KAG7386614.1"/>
    </source>
</evidence>
<gene>
    <name evidence="1" type="ORF">PHYPSEUDO_015522</name>
</gene>
<accession>A0A8T1W3L2</accession>
<reference evidence="1" key="1">
    <citation type="submission" date="2021-02" db="EMBL/GenBank/DDBJ databases">
        <authorList>
            <person name="Palmer J.M."/>
        </authorList>
    </citation>
    <scope>NUCLEOTIDE SEQUENCE</scope>
    <source>
        <strain evidence="1">SCRP734</strain>
    </source>
</reference>
<protein>
    <submittedName>
        <fullName evidence="1">Uncharacterized protein</fullName>
    </submittedName>
</protein>
<sequence length="113" mass="12572">MASTGSEPLRSGSHLRLCNVGVKAFYDYRRPSALQGMPSSDEELPFRAFVPAKQDIADLAELADLEKVSVLTYNVLSQMGARRLQRGGKSYVSAAILNIRQRRERLLQSVEFA</sequence>
<keyword evidence="2" id="KW-1185">Reference proteome</keyword>
<dbReference type="EMBL" id="JAGDFM010000097">
    <property type="protein sequence ID" value="KAG7386614.1"/>
    <property type="molecule type" value="Genomic_DNA"/>
</dbReference>
<dbReference type="AlphaFoldDB" id="A0A8T1W3L2"/>
<dbReference type="OrthoDB" id="428734at2759"/>
<name>A0A8T1W3L2_9STRA</name>